<dbReference type="KEGG" id="tbg:TbgDal_XI2420"/>
<evidence type="ECO:0000313" key="3">
    <source>
        <dbReference type="Proteomes" id="UP000002316"/>
    </source>
</evidence>
<gene>
    <name evidence="2" type="ORF">TbgDal_XI2420</name>
</gene>
<organism evidence="2 3">
    <name type="scientific">Trypanosoma brucei gambiense (strain MHOM/CI/86/DAL972)</name>
    <dbReference type="NCBI Taxonomy" id="679716"/>
    <lineage>
        <taxon>Eukaryota</taxon>
        <taxon>Discoba</taxon>
        <taxon>Euglenozoa</taxon>
        <taxon>Kinetoplastea</taxon>
        <taxon>Metakinetoplastina</taxon>
        <taxon>Trypanosomatida</taxon>
        <taxon>Trypanosomatidae</taxon>
        <taxon>Trypanosoma</taxon>
    </lineage>
</organism>
<dbReference type="RefSeq" id="XP_011779389.1">
    <property type="nucleotide sequence ID" value="XM_011781087.1"/>
</dbReference>
<dbReference type="Proteomes" id="UP000002316">
    <property type="component" value="Chromosome 11"/>
</dbReference>
<name>D0A624_TRYB9</name>
<evidence type="ECO:0000313" key="2">
    <source>
        <dbReference type="EMBL" id="CBH17125.1"/>
    </source>
</evidence>
<feature type="transmembrane region" description="Helical" evidence="1">
    <location>
        <begin position="91"/>
        <end position="117"/>
    </location>
</feature>
<feature type="transmembrane region" description="Helical" evidence="1">
    <location>
        <begin position="129"/>
        <end position="152"/>
    </location>
</feature>
<keyword evidence="1" id="KW-0472">Membrane</keyword>
<keyword evidence="1" id="KW-0812">Transmembrane</keyword>
<dbReference type="AlphaFoldDB" id="D0A624"/>
<proteinExistence type="predicted"/>
<keyword evidence="1" id="KW-1133">Transmembrane helix</keyword>
<protein>
    <submittedName>
        <fullName evidence="2">Uncharacterized protein</fullName>
    </submittedName>
</protein>
<reference evidence="3" key="1">
    <citation type="journal article" date="2010" name="PLoS Negl. Trop. Dis.">
        <title>The genome sequence of Trypanosoma brucei gambiense, causative agent of chronic human african trypanosomiasis.</title>
        <authorList>
            <person name="Jackson A.P."/>
            <person name="Sanders M."/>
            <person name="Berry A."/>
            <person name="McQuillan J."/>
            <person name="Aslett M.A."/>
            <person name="Quail M.A."/>
            <person name="Chukualim B."/>
            <person name="Capewell P."/>
            <person name="MacLeod A."/>
            <person name="Melville S.E."/>
            <person name="Gibson W."/>
            <person name="Barry J.D."/>
            <person name="Berriman M."/>
            <person name="Hertz-Fowler C."/>
        </authorList>
    </citation>
    <scope>NUCLEOTIDE SEQUENCE [LARGE SCALE GENOMIC DNA]</scope>
    <source>
        <strain evidence="3">MHOM/CI/86/DAL972</strain>
    </source>
</reference>
<accession>D0A624</accession>
<dbReference type="EMBL" id="FN554974">
    <property type="protein sequence ID" value="CBH17125.1"/>
    <property type="molecule type" value="Genomic_DNA"/>
</dbReference>
<dbReference type="GeneID" id="23867212"/>
<feature type="transmembrane region" description="Helical" evidence="1">
    <location>
        <begin position="54"/>
        <end position="79"/>
    </location>
</feature>
<evidence type="ECO:0000256" key="1">
    <source>
        <dbReference type="SAM" id="Phobius"/>
    </source>
</evidence>
<sequence length="153" mass="17726">MLFCFIASPRLTSFIFFFHSFLSYFSPPLPPPPFLSTSPNTATVNVCSSPHRNIFLLAFTCPLCFALLLLLIIVRTVAYSSHVSFFLCCRPLLFCFVMFCLSYLSFCLLFVNSVFFSVLETMRSCRRKIFFASSVFHFSFSVFFLFFLIVFFL</sequence>